<reference evidence="1 2" key="1">
    <citation type="submission" date="2020-09" db="EMBL/GenBank/DDBJ databases">
        <title>Characterization and genome sequencing of Ruminiclostridium sp. nov. MA18.</title>
        <authorList>
            <person name="Rettenmaier R."/>
            <person name="Kowollik M.-L."/>
            <person name="Liebl W."/>
            <person name="Zverlov V."/>
        </authorList>
    </citation>
    <scope>NUCLEOTIDE SEQUENCE [LARGE SCALE GENOMIC DNA]</scope>
    <source>
        <strain evidence="1 2">MA18</strain>
    </source>
</reference>
<proteinExistence type="predicted"/>
<evidence type="ECO:0000313" key="2">
    <source>
        <dbReference type="Proteomes" id="UP000306409"/>
    </source>
</evidence>
<sequence>MDKIRPYTKIELLKILFMFFKMNLKSMLEYKFDRFFIALAIFVREMVSIVIMFLILTRFVTIGGWTIHEMFFLYSFLFLSYSIFVFFFTGIRDFDDMVYQGSLDRYLIRPLGLIFQVVSARIDFTATIGHGAVGIILFLYTYKTVGIVWDFKSITYYASALIGGAIIQAALFMISSCFSFWTIRTVNLRNLIFFNCRRFAGYPISFYPGFVQKLLIFIVPFAFVSYFPAQYFLRKPDLSMFWSGYLYLTPLIGVAMFALVYMFWRMGLKRYSSAGN</sequence>
<dbReference type="PANTHER" id="PTHR36833:SF1">
    <property type="entry name" value="INTEGRAL MEMBRANE TRANSPORT PROTEIN"/>
    <property type="match status" value="1"/>
</dbReference>
<protein>
    <submittedName>
        <fullName evidence="1">ABC-2 family transporter protein</fullName>
    </submittedName>
</protein>
<evidence type="ECO:0000313" key="1">
    <source>
        <dbReference type="EMBL" id="QNU66704.1"/>
    </source>
</evidence>
<dbReference type="OrthoDB" id="9788195at2"/>
<dbReference type="AlphaFoldDB" id="A0A4U7JG50"/>
<dbReference type="InterPro" id="IPR010390">
    <property type="entry name" value="ABC-2_transporter-like"/>
</dbReference>
<dbReference type="Proteomes" id="UP000306409">
    <property type="component" value="Chromosome"/>
</dbReference>
<dbReference type="KEGG" id="rher:EHE19_017965"/>
<gene>
    <name evidence="1" type="ORF">EHE19_017965</name>
</gene>
<dbReference type="PANTHER" id="PTHR36833">
    <property type="entry name" value="SLR0610 PROTEIN-RELATED"/>
    <property type="match status" value="1"/>
</dbReference>
<dbReference type="Pfam" id="PF06182">
    <property type="entry name" value="ABC2_membrane_6"/>
    <property type="match status" value="1"/>
</dbReference>
<dbReference type="EMBL" id="CP061336">
    <property type="protein sequence ID" value="QNU66704.1"/>
    <property type="molecule type" value="Genomic_DNA"/>
</dbReference>
<name>A0A4U7JG50_9FIRM</name>
<organism evidence="1 2">
    <name type="scientific">Ruminiclostridium herbifermentans</name>
    <dbReference type="NCBI Taxonomy" id="2488810"/>
    <lineage>
        <taxon>Bacteria</taxon>
        <taxon>Bacillati</taxon>
        <taxon>Bacillota</taxon>
        <taxon>Clostridia</taxon>
        <taxon>Eubacteriales</taxon>
        <taxon>Oscillospiraceae</taxon>
        <taxon>Ruminiclostridium</taxon>
    </lineage>
</organism>
<accession>A0A4U7JG50</accession>
<keyword evidence="2" id="KW-1185">Reference proteome</keyword>
<dbReference type="RefSeq" id="WP_137697469.1">
    <property type="nucleotide sequence ID" value="NZ_CP061336.1"/>
</dbReference>